<evidence type="ECO:0000256" key="1">
    <source>
        <dbReference type="SAM" id="Phobius"/>
    </source>
</evidence>
<gene>
    <name evidence="3" type="ORF">EW093_13405</name>
</gene>
<dbReference type="CDD" id="cd12912">
    <property type="entry name" value="PDC2_MCP_like"/>
    <property type="match status" value="1"/>
</dbReference>
<evidence type="ECO:0000313" key="3">
    <source>
        <dbReference type="EMBL" id="QEN05665.1"/>
    </source>
</evidence>
<name>A0A5C1QC35_9SPIO</name>
<dbReference type="GO" id="GO:0016020">
    <property type="term" value="C:membrane"/>
    <property type="evidence" value="ECO:0007669"/>
    <property type="project" value="InterPro"/>
</dbReference>
<dbReference type="Proteomes" id="UP000323824">
    <property type="component" value="Chromosome"/>
</dbReference>
<keyword evidence="1" id="KW-0812">Transmembrane</keyword>
<dbReference type="Pfam" id="PF00672">
    <property type="entry name" value="HAMP"/>
    <property type="match status" value="1"/>
</dbReference>
<dbReference type="PANTHER" id="PTHR32089:SF112">
    <property type="entry name" value="LYSOZYME-LIKE PROTEIN-RELATED"/>
    <property type="match status" value="1"/>
</dbReference>
<keyword evidence="1" id="KW-0472">Membrane</keyword>
<dbReference type="GO" id="GO:0007165">
    <property type="term" value="P:signal transduction"/>
    <property type="evidence" value="ECO:0007669"/>
    <property type="project" value="InterPro"/>
</dbReference>
<feature type="domain" description="HAMP" evidence="2">
    <location>
        <begin position="313"/>
        <end position="367"/>
    </location>
</feature>
<organism evidence="3 4">
    <name type="scientific">Thiospirochaeta perfilievii</name>
    <dbReference type="NCBI Taxonomy" id="252967"/>
    <lineage>
        <taxon>Bacteria</taxon>
        <taxon>Pseudomonadati</taxon>
        <taxon>Spirochaetota</taxon>
        <taxon>Spirochaetia</taxon>
        <taxon>Spirochaetales</taxon>
        <taxon>Spirochaetaceae</taxon>
        <taxon>Thiospirochaeta</taxon>
    </lineage>
</organism>
<dbReference type="SMART" id="SM00304">
    <property type="entry name" value="HAMP"/>
    <property type="match status" value="1"/>
</dbReference>
<dbReference type="EMBL" id="CP035807">
    <property type="protein sequence ID" value="QEN05665.1"/>
    <property type="molecule type" value="Genomic_DNA"/>
</dbReference>
<feature type="transmembrane region" description="Helical" evidence="1">
    <location>
        <begin position="289"/>
        <end position="311"/>
    </location>
</feature>
<sequence>MSKKSSFKRKILVMSGLILAVSLTAVTFINSSIAKASITNRLLNFEIPAITNNIIALVQKDITSVSIGLSVIAEDPNIQQWIIDGEPEDLIPYINKRLTLTANRFNTMGCNLVVWGSKNYYEYVNNSYNIRKVLPEDTWLAEFNNSGVEVGVNAYTNYPPFGDVAFMNVRIDNNGDFLGVMSVAINLKDFVQSVNNTTIGDLGQNIMVDSSGVIRIHPNREYISNKNIKDEQGYIDQFNNINNRGSYSFSYLDNTGDTRYVNSVYLPQLDWYLITEASGNEIFKDINDAIVKTIIISIILLLVGYGILYIITTVVSKSLGKLTVAVDDISEGEGDLTKVISVNSRDEAGILGASLNLFISKLKDLVTNIKSVTTSSKELGEVLATNAEEISSTVVEIASTMNSINSKTDILTSQIDNSHKSVLKIRGQIVNLNENIEREGQYISESSAAIEQMVASVKMFLKYPKVKKRP</sequence>
<protein>
    <submittedName>
        <fullName evidence="3">Methyl-accepting chemotaxis protein</fullName>
    </submittedName>
</protein>
<accession>A0A5C1QC35</accession>
<reference evidence="3 4" key="2">
    <citation type="submission" date="2019-09" db="EMBL/GenBank/DDBJ databases">
        <title>Complete Genome Sequence and Methylome Analysis of free living Spirochaetas.</title>
        <authorList>
            <person name="Leshcheva N."/>
            <person name="Mikheeva N."/>
        </authorList>
    </citation>
    <scope>NUCLEOTIDE SEQUENCE [LARGE SCALE GENOMIC DNA]</scope>
    <source>
        <strain evidence="3 4">P</strain>
    </source>
</reference>
<proteinExistence type="predicted"/>
<dbReference type="SUPFAM" id="SSF58104">
    <property type="entry name" value="Methyl-accepting chemotaxis protein (MCP) signaling domain"/>
    <property type="match status" value="1"/>
</dbReference>
<dbReference type="Gene3D" id="1.10.287.950">
    <property type="entry name" value="Methyl-accepting chemotaxis protein"/>
    <property type="match status" value="1"/>
</dbReference>
<evidence type="ECO:0000313" key="4">
    <source>
        <dbReference type="Proteomes" id="UP000323824"/>
    </source>
</evidence>
<keyword evidence="4" id="KW-1185">Reference proteome</keyword>
<dbReference type="PANTHER" id="PTHR32089">
    <property type="entry name" value="METHYL-ACCEPTING CHEMOTAXIS PROTEIN MCPB"/>
    <property type="match status" value="1"/>
</dbReference>
<dbReference type="OrthoDB" id="304599at2"/>
<reference evidence="3 4" key="1">
    <citation type="submission" date="2019-02" db="EMBL/GenBank/DDBJ databases">
        <authorList>
            <person name="Fomenkov A."/>
            <person name="Dubinina G."/>
            <person name="Grabovich M."/>
            <person name="Vincze T."/>
            <person name="Roberts R.J."/>
        </authorList>
    </citation>
    <scope>NUCLEOTIDE SEQUENCE [LARGE SCALE GENOMIC DNA]</scope>
    <source>
        <strain evidence="3 4">P</strain>
    </source>
</reference>
<dbReference type="PROSITE" id="PS50885">
    <property type="entry name" value="HAMP"/>
    <property type="match status" value="1"/>
</dbReference>
<dbReference type="InterPro" id="IPR003660">
    <property type="entry name" value="HAMP_dom"/>
</dbReference>
<dbReference type="CDD" id="cd06225">
    <property type="entry name" value="HAMP"/>
    <property type="match status" value="1"/>
</dbReference>
<dbReference type="RefSeq" id="WP_149568899.1">
    <property type="nucleotide sequence ID" value="NZ_CP035807.1"/>
</dbReference>
<keyword evidence="1" id="KW-1133">Transmembrane helix</keyword>
<evidence type="ECO:0000259" key="2">
    <source>
        <dbReference type="PROSITE" id="PS50885"/>
    </source>
</evidence>
<dbReference type="Gene3D" id="3.30.450.20">
    <property type="entry name" value="PAS domain"/>
    <property type="match status" value="1"/>
</dbReference>
<dbReference type="KEGG" id="sper:EW093_13405"/>
<dbReference type="AlphaFoldDB" id="A0A5C1QC35"/>